<dbReference type="AlphaFoldDB" id="A0A0F9DCM5"/>
<protein>
    <submittedName>
        <fullName evidence="1">Uncharacterized protein</fullName>
    </submittedName>
</protein>
<proteinExistence type="predicted"/>
<gene>
    <name evidence="1" type="ORF">LCGC14_2295280</name>
</gene>
<accession>A0A0F9DCM5</accession>
<sequence>MAWQTQKGVQLTFQHPVRDINGVFVANQASAVVAALLKPDKTPASEVVTLTDFTLGWVNVQVTPTLTGAYSLSLTNPSHPTADGRETPYDVVVVAGLLAGQDLLTSLDRVRTRMQVTKLVGGLEVPIESGDSHPFDSLLNLIISEVSDEYQGVLGRTFAEKTYTEYLDGSGRPSLVLGSGPLVSITSLESVEYEDDMAGGVTETRTIVERHTYVLAGLRTQPRYTGLGRIDYLGATVFSPGPKRYRVIYLAGFSSIPEFVVGRATEDVVSRIMNRMTGHLLSQSLGDGAISYMRPLQAQEIRNAVYDAYRLEAA</sequence>
<evidence type="ECO:0000313" key="1">
    <source>
        <dbReference type="EMBL" id="KKL51461.1"/>
    </source>
</evidence>
<comment type="caution">
    <text evidence="1">The sequence shown here is derived from an EMBL/GenBank/DDBJ whole genome shotgun (WGS) entry which is preliminary data.</text>
</comment>
<name>A0A0F9DCM5_9ZZZZ</name>
<dbReference type="EMBL" id="LAZR01032244">
    <property type="protein sequence ID" value="KKL51461.1"/>
    <property type="molecule type" value="Genomic_DNA"/>
</dbReference>
<organism evidence="1">
    <name type="scientific">marine sediment metagenome</name>
    <dbReference type="NCBI Taxonomy" id="412755"/>
    <lineage>
        <taxon>unclassified sequences</taxon>
        <taxon>metagenomes</taxon>
        <taxon>ecological metagenomes</taxon>
    </lineage>
</organism>
<reference evidence="1" key="1">
    <citation type="journal article" date="2015" name="Nature">
        <title>Complex archaea that bridge the gap between prokaryotes and eukaryotes.</title>
        <authorList>
            <person name="Spang A."/>
            <person name="Saw J.H."/>
            <person name="Jorgensen S.L."/>
            <person name="Zaremba-Niedzwiedzka K."/>
            <person name="Martijn J."/>
            <person name="Lind A.E."/>
            <person name="van Eijk R."/>
            <person name="Schleper C."/>
            <person name="Guy L."/>
            <person name="Ettema T.J."/>
        </authorList>
    </citation>
    <scope>NUCLEOTIDE SEQUENCE</scope>
</reference>